<dbReference type="Gene3D" id="3.30.420.40">
    <property type="match status" value="2"/>
</dbReference>
<keyword evidence="4 5" id="KW-0131">Cell cycle</keyword>
<evidence type="ECO:0000256" key="2">
    <source>
        <dbReference type="ARBA" id="ARBA00022618"/>
    </source>
</evidence>
<dbReference type="Gene3D" id="3.30.1490.110">
    <property type="match status" value="1"/>
</dbReference>
<dbReference type="EMBL" id="JAPHEG010000004">
    <property type="protein sequence ID" value="MDF2953776.1"/>
    <property type="molecule type" value="Genomic_DNA"/>
</dbReference>
<comment type="similarity">
    <text evidence="5 6">Belongs to the FtsA/MreB family.</text>
</comment>
<comment type="caution">
    <text evidence="8">The sequence shown here is derived from an EMBL/GenBank/DDBJ whole genome shotgun (WGS) entry which is preliminary data.</text>
</comment>
<dbReference type="AlphaFoldDB" id="A0AAE3P4H4"/>
<sequence>MGRERGILVVDVGTTKVCALIGEEKEEKLWVTGMGIAPSRGLKKGNIINIDEATQSIKEAIEKAQSQAKVSIESIYTSIAGSHIKTLSSSGVVALKEKIVTPAEVEEVLYSAQAVELPQDRTILHVIPQEFIVDQARGIIQPVGMSGVRLEAHIRLITCNRSNLQNLLRCFENLDLEVDGVIFQGLASGEGVLTSEEKELGVILIDLGGGTTDVAIYWDNVLRYVFSLPVGGELLTNDLAVGLRTSRREAEKLKIENGVCVRELVDDEEIIEVPGIGDRPPKKVNKKILAEILEPRIRELFELIEKELQAQTLYEEDIIDIKSKAGSGIVITGGSALLPGIIYLAEQIFNLPARIGYPLKLAGLTEETYHPQFATSVGMLFYIYSGLKEKIKEDKKERIIEKLKKSFLKFIKGG</sequence>
<dbReference type="CDD" id="cd24048">
    <property type="entry name" value="ASKHA_NBD_FtsA"/>
    <property type="match status" value="1"/>
</dbReference>
<dbReference type="Proteomes" id="UP001144110">
    <property type="component" value="Unassembled WGS sequence"/>
</dbReference>
<dbReference type="SMART" id="SM00842">
    <property type="entry name" value="FtsA"/>
    <property type="match status" value="1"/>
</dbReference>
<dbReference type="GO" id="GO:0032153">
    <property type="term" value="C:cell division site"/>
    <property type="evidence" value="ECO:0007669"/>
    <property type="project" value="UniProtKB-UniRule"/>
</dbReference>
<dbReference type="GO" id="GO:0043093">
    <property type="term" value="P:FtsZ-dependent cytokinesis"/>
    <property type="evidence" value="ECO:0007669"/>
    <property type="project" value="UniProtKB-UniRule"/>
</dbReference>
<organism evidence="8 9">
    <name type="scientific">Candidatus Thermodesulfobacterium syntrophicum</name>
    <dbReference type="NCBI Taxonomy" id="3060442"/>
    <lineage>
        <taxon>Bacteria</taxon>
        <taxon>Pseudomonadati</taxon>
        <taxon>Thermodesulfobacteriota</taxon>
        <taxon>Thermodesulfobacteria</taxon>
        <taxon>Thermodesulfobacteriales</taxon>
        <taxon>Thermodesulfobacteriaceae</taxon>
        <taxon>Thermodesulfobacterium</taxon>
    </lineage>
</organism>
<protein>
    <recommendedName>
        <fullName evidence="5 6">Cell division protein FtsA</fullName>
    </recommendedName>
</protein>
<evidence type="ECO:0000256" key="4">
    <source>
        <dbReference type="ARBA" id="ARBA00023306"/>
    </source>
</evidence>
<dbReference type="PANTHER" id="PTHR32432">
    <property type="entry name" value="CELL DIVISION PROTEIN FTSA-RELATED"/>
    <property type="match status" value="1"/>
</dbReference>
<dbReference type="InterPro" id="IPR020823">
    <property type="entry name" value="Cell_div_FtsA"/>
</dbReference>
<dbReference type="GO" id="GO:0009898">
    <property type="term" value="C:cytoplasmic side of plasma membrane"/>
    <property type="evidence" value="ECO:0007669"/>
    <property type="project" value="UniProtKB-UniRule"/>
</dbReference>
<evidence type="ECO:0000313" key="9">
    <source>
        <dbReference type="Proteomes" id="UP001144110"/>
    </source>
</evidence>
<comment type="subunit">
    <text evidence="5">Self-interacts. Interacts with FtsZ.</text>
</comment>
<dbReference type="NCBIfam" id="TIGR01174">
    <property type="entry name" value="ftsA"/>
    <property type="match status" value="1"/>
</dbReference>
<evidence type="ECO:0000313" key="8">
    <source>
        <dbReference type="EMBL" id="MDF2953776.1"/>
    </source>
</evidence>
<keyword evidence="3 5" id="KW-0472">Membrane</keyword>
<dbReference type="InterPro" id="IPR050696">
    <property type="entry name" value="FtsA/MreB"/>
</dbReference>
<dbReference type="SUPFAM" id="SSF53067">
    <property type="entry name" value="Actin-like ATPase domain"/>
    <property type="match status" value="2"/>
</dbReference>
<dbReference type="Pfam" id="PF02491">
    <property type="entry name" value="SHS2_FTSA"/>
    <property type="match status" value="1"/>
</dbReference>
<reference evidence="8" key="1">
    <citation type="submission" date="2022-11" db="EMBL/GenBank/DDBJ databases">
        <title>Candidatus Alkanophaga archaea from heated hydrothermal vent sediment oxidize petroleum alkanes.</title>
        <authorList>
            <person name="Zehnle H."/>
            <person name="Laso-Perez R."/>
            <person name="Lipp J."/>
            <person name="Teske A."/>
            <person name="Wegener G."/>
        </authorList>
    </citation>
    <scope>NUCLEOTIDE SEQUENCE</scope>
    <source>
        <strain evidence="8">MCA70</strain>
    </source>
</reference>
<dbReference type="Pfam" id="PF14450">
    <property type="entry name" value="FtsA"/>
    <property type="match status" value="1"/>
</dbReference>
<evidence type="ECO:0000256" key="3">
    <source>
        <dbReference type="ARBA" id="ARBA00023136"/>
    </source>
</evidence>
<comment type="function">
    <text evidence="5 6">Cell division protein that is involved in the assembly of the Z ring. May serve as a membrane anchor for the Z ring.</text>
</comment>
<evidence type="ECO:0000259" key="7">
    <source>
        <dbReference type="SMART" id="SM00842"/>
    </source>
</evidence>
<keyword evidence="1 5" id="KW-1003">Cell membrane</keyword>
<dbReference type="InterPro" id="IPR043129">
    <property type="entry name" value="ATPase_NBD"/>
</dbReference>
<name>A0AAE3P4H4_9BACT</name>
<dbReference type="PANTHER" id="PTHR32432:SF4">
    <property type="entry name" value="CELL DIVISION PROTEIN FTSA"/>
    <property type="match status" value="1"/>
</dbReference>
<evidence type="ECO:0000256" key="1">
    <source>
        <dbReference type="ARBA" id="ARBA00022475"/>
    </source>
</evidence>
<dbReference type="PIRSF" id="PIRSF003101">
    <property type="entry name" value="FtsA"/>
    <property type="match status" value="1"/>
</dbReference>
<evidence type="ECO:0000256" key="5">
    <source>
        <dbReference type="HAMAP-Rule" id="MF_02033"/>
    </source>
</evidence>
<gene>
    <name evidence="5" type="primary">ftsA</name>
    <name evidence="8" type="ORF">OD816_001021</name>
</gene>
<keyword evidence="2 5" id="KW-0132">Cell division</keyword>
<proteinExistence type="inferred from homology"/>
<accession>A0AAE3P4H4</accession>
<evidence type="ECO:0000256" key="6">
    <source>
        <dbReference type="PIRNR" id="PIRNR003101"/>
    </source>
</evidence>
<dbReference type="InterPro" id="IPR003494">
    <property type="entry name" value="SHS2_FtsA"/>
</dbReference>
<comment type="subcellular location">
    <subcellularLocation>
        <location evidence="5">Cell membrane</location>
        <topology evidence="5">Peripheral membrane protein</topology>
        <orientation evidence="5">Cytoplasmic side</orientation>
    </subcellularLocation>
    <text evidence="5">Localizes to the Z ring in an FtsZ-dependent manner. Targeted to the membrane through a conserved C-terminal amphipathic helix.</text>
</comment>
<feature type="domain" description="SHS2" evidence="7">
    <location>
        <begin position="7"/>
        <end position="192"/>
    </location>
</feature>
<dbReference type="HAMAP" id="MF_02033">
    <property type="entry name" value="FtsA"/>
    <property type="match status" value="1"/>
</dbReference>